<feature type="region of interest" description="Disordered" evidence="1">
    <location>
        <begin position="634"/>
        <end position="683"/>
    </location>
</feature>
<feature type="region of interest" description="Disordered" evidence="1">
    <location>
        <begin position="43"/>
        <end position="163"/>
    </location>
</feature>
<feature type="compositionally biased region" description="Polar residues" evidence="1">
    <location>
        <begin position="636"/>
        <end position="648"/>
    </location>
</feature>
<accession>A0A6J5PLR2</accession>
<protein>
    <submittedName>
        <fullName evidence="2">Uncharacterized protein</fullName>
    </submittedName>
</protein>
<proteinExistence type="predicted"/>
<evidence type="ECO:0000313" key="2">
    <source>
        <dbReference type="EMBL" id="CAB4170115.1"/>
    </source>
</evidence>
<reference evidence="2" key="1">
    <citation type="submission" date="2020-05" db="EMBL/GenBank/DDBJ databases">
        <authorList>
            <person name="Chiriac C."/>
            <person name="Salcher M."/>
            <person name="Ghai R."/>
            <person name="Kavagutti S V."/>
        </authorList>
    </citation>
    <scope>NUCLEOTIDE SEQUENCE</scope>
</reference>
<feature type="compositionally biased region" description="Low complexity" evidence="1">
    <location>
        <begin position="109"/>
        <end position="152"/>
    </location>
</feature>
<dbReference type="EMBL" id="LR797040">
    <property type="protein sequence ID" value="CAB4182709.1"/>
    <property type="molecule type" value="Genomic_DNA"/>
</dbReference>
<evidence type="ECO:0000313" key="3">
    <source>
        <dbReference type="EMBL" id="CAB4182709.1"/>
    </source>
</evidence>
<organism evidence="2">
    <name type="scientific">uncultured Caudovirales phage</name>
    <dbReference type="NCBI Taxonomy" id="2100421"/>
    <lineage>
        <taxon>Viruses</taxon>
        <taxon>Duplodnaviria</taxon>
        <taxon>Heunggongvirae</taxon>
        <taxon>Uroviricota</taxon>
        <taxon>Caudoviricetes</taxon>
        <taxon>Peduoviridae</taxon>
        <taxon>Maltschvirus</taxon>
        <taxon>Maltschvirus maltsch</taxon>
    </lineage>
</organism>
<feature type="compositionally biased region" description="Polar residues" evidence="1">
    <location>
        <begin position="475"/>
        <end position="494"/>
    </location>
</feature>
<feature type="region of interest" description="Disordered" evidence="1">
    <location>
        <begin position="448"/>
        <end position="603"/>
    </location>
</feature>
<gene>
    <name evidence="3" type="ORF">UFOVP1087_19</name>
    <name evidence="4" type="ORF">UFOVP1534_27</name>
    <name evidence="2" type="ORF">UFOVP910_34</name>
</gene>
<sequence length="805" mass="83348">MAIPKRPLAVSKAKKTLPLTIDWGKGIPKDRLRYINAREEGLIKASRSTTAERSHAGVTSYADDSASSKGVERGPSPSRGADGPGGVGRGPATGQGGQSRGPSSGAGQGPNSPSSSSSSASSTSGGGSKSSTSSTPNASSPSSTSKAPNATAQAASGRYGSKAPTNAAAASVSTSKAPNAAAAAASDRLKAMDKATAASKAQSIQSRINAQGPVSYSGQFDNGYYHSFTDNLPGQANPNQFDKTIGRTNMVNANHVPMDQFSKGYNPNKLTDGAQKIHQAIVDNSFRTGTPVDFFSGARPFNPSSPTKNHPSAQAIDIRIMDPVSGLPVGYDKIGERAYNPIGSVNPRVGRSLDKAVANQDALEGPYRDFATGVVNSFMTNPGVYGDFNNQRWGGSFGPDSWKTDVSAKDYMHFDEGKVMSNVSSDQAALRNEAMNYNPPSLGGSVGLAAAVSPQPTPLQKAMDSWNPPKPTAIPTPNGQTVASTVPQQQNFQPTPHFGPPMPPSGITSAPLGPPPQQQAQAPMPNARPPSQNMQAPPGWAQQAQGNPPTMSPNNPFGALGPVGNARQQSLAARIGVDDALSANPTTPVPNARPPSQNMMQPPTGLAASSPLPGFTPQGGFTPAGLPGNFRGTAGQAYNYSSPSTYSPQVGPGDQVAGDTPQISSDNPMQGPSNPMQEGENPQIKRDRQLKYASRGSTIGGIIAGPIGTVVGATLGWQMGKTPPRQRQAIASNPQALRANVQSINQMVEERGGKGNPQMQVTDAGLRDVLTNPSKVQNNPAQYTTLEQMLAALAQGVDPETGKPV</sequence>
<feature type="compositionally biased region" description="Gly residues" evidence="1">
    <location>
        <begin position="82"/>
        <end position="108"/>
    </location>
</feature>
<evidence type="ECO:0000313" key="4">
    <source>
        <dbReference type="EMBL" id="CAB5228225.1"/>
    </source>
</evidence>
<dbReference type="EMBL" id="LR798386">
    <property type="protein sequence ID" value="CAB5228225.1"/>
    <property type="molecule type" value="Genomic_DNA"/>
</dbReference>
<feature type="compositionally biased region" description="Low complexity" evidence="1">
    <location>
        <begin position="535"/>
        <end position="549"/>
    </location>
</feature>
<evidence type="ECO:0000256" key="1">
    <source>
        <dbReference type="SAM" id="MobiDB-lite"/>
    </source>
</evidence>
<feature type="compositionally biased region" description="Polar residues" evidence="1">
    <location>
        <begin position="661"/>
        <end position="676"/>
    </location>
</feature>
<dbReference type="EMBL" id="LR796849">
    <property type="protein sequence ID" value="CAB4170115.1"/>
    <property type="molecule type" value="Genomic_DNA"/>
</dbReference>
<name>A0A6J5PLR2_9CAUD</name>